<dbReference type="InterPro" id="IPR050445">
    <property type="entry name" value="Bact_polysacc_biosynth/exp"/>
</dbReference>
<dbReference type="PANTHER" id="PTHR32309:SF13">
    <property type="entry name" value="FERRIC ENTEROBACTIN TRANSPORT PROTEIN FEPE"/>
    <property type="match status" value="1"/>
</dbReference>
<comment type="similarity">
    <text evidence="2">Belongs to the CpsD/CapB family.</text>
</comment>
<comment type="caution">
    <text evidence="15">The sequence shown here is derived from an EMBL/GenBank/DDBJ whole genome shotgun (WGS) entry which is preliminary data.</text>
</comment>
<gene>
    <name evidence="15" type="ORF">BCR26_03115</name>
</gene>
<dbReference type="GO" id="GO:0005886">
    <property type="term" value="C:plasma membrane"/>
    <property type="evidence" value="ECO:0007669"/>
    <property type="project" value="UniProtKB-ARBA"/>
</dbReference>
<dbReference type="UniPathway" id="UPA00934"/>
<evidence type="ECO:0000256" key="5">
    <source>
        <dbReference type="ARBA" id="ARBA00022679"/>
    </source>
</evidence>
<protein>
    <recommendedName>
        <fullName evidence="4">Tyrosine-protein kinase CpsD</fullName>
        <ecNumber evidence="3">2.7.10.2</ecNumber>
    </recommendedName>
</protein>
<keyword evidence="16" id="KW-1185">Reference proteome</keyword>
<evidence type="ECO:0000256" key="1">
    <source>
        <dbReference type="ARBA" id="ARBA00005132"/>
    </source>
</evidence>
<keyword evidence="6" id="KW-0547">Nucleotide-binding</keyword>
<dbReference type="GO" id="GO:0042802">
    <property type="term" value="F:identical protein binding"/>
    <property type="evidence" value="ECO:0007669"/>
    <property type="project" value="UniProtKB-ARBA"/>
</dbReference>
<dbReference type="Gene3D" id="3.40.50.300">
    <property type="entry name" value="P-loop containing nucleotide triphosphate hydrolases"/>
    <property type="match status" value="1"/>
</dbReference>
<dbReference type="NCBIfam" id="TIGR01007">
    <property type="entry name" value="eps_fam"/>
    <property type="match status" value="1"/>
</dbReference>
<evidence type="ECO:0000256" key="11">
    <source>
        <dbReference type="ARBA" id="ARBA00023169"/>
    </source>
</evidence>
<keyword evidence="5" id="KW-0808">Transferase</keyword>
<reference evidence="15 16" key="1">
    <citation type="submission" date="2016-09" db="EMBL/GenBank/DDBJ databases">
        <authorList>
            <person name="Capua I."/>
            <person name="De Benedictis P."/>
            <person name="Joannis T."/>
            <person name="Lombin L.H."/>
            <person name="Cattoli G."/>
        </authorList>
    </citation>
    <scope>NUCLEOTIDE SEQUENCE [LARGE SCALE GENOMIC DNA]</scope>
    <source>
        <strain evidence="15 16">LMG 25899</strain>
    </source>
</reference>
<dbReference type="Pfam" id="PF13614">
    <property type="entry name" value="AAA_31"/>
    <property type="match status" value="1"/>
</dbReference>
<dbReference type="FunFam" id="3.40.50.300:FF:000527">
    <property type="entry name" value="Tyrosine-protein kinase etk"/>
    <property type="match status" value="1"/>
</dbReference>
<evidence type="ECO:0000313" key="16">
    <source>
        <dbReference type="Proteomes" id="UP000095256"/>
    </source>
</evidence>
<dbReference type="Proteomes" id="UP000095256">
    <property type="component" value="Unassembled WGS sequence"/>
</dbReference>
<dbReference type="InterPro" id="IPR027417">
    <property type="entry name" value="P-loop_NTPase"/>
</dbReference>
<evidence type="ECO:0000256" key="12">
    <source>
        <dbReference type="ARBA" id="ARBA00024964"/>
    </source>
</evidence>
<dbReference type="AlphaFoldDB" id="A0A1E5KXN4"/>
<evidence type="ECO:0000256" key="13">
    <source>
        <dbReference type="ARBA" id="ARBA00051245"/>
    </source>
</evidence>
<evidence type="ECO:0000256" key="2">
    <source>
        <dbReference type="ARBA" id="ARBA00007316"/>
    </source>
</evidence>
<organism evidence="15 16">
    <name type="scientific">Enterococcus rivorum</name>
    <dbReference type="NCBI Taxonomy" id="762845"/>
    <lineage>
        <taxon>Bacteria</taxon>
        <taxon>Bacillati</taxon>
        <taxon>Bacillota</taxon>
        <taxon>Bacilli</taxon>
        <taxon>Lactobacillales</taxon>
        <taxon>Enterococcaceae</taxon>
        <taxon>Enterococcus</taxon>
    </lineage>
</organism>
<accession>A0A1E5KXN4</accession>
<dbReference type="CDD" id="cd05387">
    <property type="entry name" value="BY-kinase"/>
    <property type="match status" value="1"/>
</dbReference>
<sequence length="232" mass="25166">MSKLRQPKRQETKAVSLITMADKSSPVSEQYRTIRTNIQYAMVDRELKTLVVTSSGPGEGKSTSSANIAIVFANAGQKVLLVDADMRKPTIAKTFAVSNTRGLSSLLSNRNTSLEQVVQPVGIDNLSVITSGPKPPNPSELLGSVKMNQLIKDLKREYDLVIFDMPPVVTVTDAQIVASKADGTMLVVRENVSKKDSMLKAKTLLQMVNANVIGVIYNGAKNASDQGYYYGN</sequence>
<feature type="domain" description="AAA" evidence="14">
    <location>
        <begin position="50"/>
        <end position="178"/>
    </location>
</feature>
<dbReference type="InterPro" id="IPR005702">
    <property type="entry name" value="Wzc-like_C"/>
</dbReference>
<dbReference type="EC" id="2.7.10.2" evidence="3"/>
<dbReference type="SUPFAM" id="SSF52540">
    <property type="entry name" value="P-loop containing nucleoside triphosphate hydrolases"/>
    <property type="match status" value="1"/>
</dbReference>
<keyword evidence="7 15" id="KW-0418">Kinase</keyword>
<name>A0A1E5KXN4_9ENTE</name>
<evidence type="ECO:0000313" key="15">
    <source>
        <dbReference type="EMBL" id="OEH82439.1"/>
    </source>
</evidence>
<evidence type="ECO:0000256" key="6">
    <source>
        <dbReference type="ARBA" id="ARBA00022741"/>
    </source>
</evidence>
<evidence type="ECO:0000259" key="14">
    <source>
        <dbReference type="Pfam" id="PF13614"/>
    </source>
</evidence>
<keyword evidence="8" id="KW-0067">ATP-binding</keyword>
<evidence type="ECO:0000256" key="3">
    <source>
        <dbReference type="ARBA" id="ARBA00011903"/>
    </source>
</evidence>
<dbReference type="EMBL" id="MIEK01000023">
    <property type="protein sequence ID" value="OEH82439.1"/>
    <property type="molecule type" value="Genomic_DNA"/>
</dbReference>
<evidence type="ECO:0000256" key="8">
    <source>
        <dbReference type="ARBA" id="ARBA00022840"/>
    </source>
</evidence>
<dbReference type="InterPro" id="IPR025669">
    <property type="entry name" value="AAA_dom"/>
</dbReference>
<keyword evidence="9" id="KW-0972">Capsule biogenesis/degradation</keyword>
<dbReference type="PANTHER" id="PTHR32309">
    <property type="entry name" value="TYROSINE-PROTEIN KINASE"/>
    <property type="match status" value="1"/>
</dbReference>
<comment type="function">
    <text evidence="12">Involved in the regulation of capsular polysaccharide biosynthesis. Autophosphorylation of CpsD attenuates its activity and reduces the level of encapsulation. May be part of a complex that directs the coordinated polymerization and export to the cell surface of the capsular polysaccharide.</text>
</comment>
<dbReference type="STRING" id="762845.BCR26_03115"/>
<comment type="pathway">
    <text evidence="1">Capsule biogenesis; capsule polysaccharide biosynthesis.</text>
</comment>
<keyword evidence="11" id="KW-0270">Exopolysaccharide synthesis</keyword>
<dbReference type="GO" id="GO:0005524">
    <property type="term" value="F:ATP binding"/>
    <property type="evidence" value="ECO:0007669"/>
    <property type="project" value="UniProtKB-KW"/>
</dbReference>
<evidence type="ECO:0000256" key="4">
    <source>
        <dbReference type="ARBA" id="ARBA00019200"/>
    </source>
</evidence>
<dbReference type="GO" id="GO:0045227">
    <property type="term" value="P:capsule polysaccharide biosynthetic process"/>
    <property type="evidence" value="ECO:0007669"/>
    <property type="project" value="UniProtKB-UniPathway"/>
</dbReference>
<comment type="catalytic activity">
    <reaction evidence="13">
        <text>L-tyrosyl-[protein] + ATP = O-phospho-L-tyrosyl-[protein] + ADP + H(+)</text>
        <dbReference type="Rhea" id="RHEA:10596"/>
        <dbReference type="Rhea" id="RHEA-COMP:10136"/>
        <dbReference type="Rhea" id="RHEA-COMP:20101"/>
        <dbReference type="ChEBI" id="CHEBI:15378"/>
        <dbReference type="ChEBI" id="CHEBI:30616"/>
        <dbReference type="ChEBI" id="CHEBI:46858"/>
        <dbReference type="ChEBI" id="CHEBI:61978"/>
        <dbReference type="ChEBI" id="CHEBI:456216"/>
        <dbReference type="EC" id="2.7.10.2"/>
    </reaction>
</comment>
<proteinExistence type="inferred from homology"/>
<dbReference type="GO" id="GO:0004715">
    <property type="term" value="F:non-membrane spanning protein tyrosine kinase activity"/>
    <property type="evidence" value="ECO:0007669"/>
    <property type="project" value="UniProtKB-EC"/>
</dbReference>
<keyword evidence="10" id="KW-0829">Tyrosine-protein kinase</keyword>
<evidence type="ECO:0000256" key="9">
    <source>
        <dbReference type="ARBA" id="ARBA00022903"/>
    </source>
</evidence>
<evidence type="ECO:0000256" key="10">
    <source>
        <dbReference type="ARBA" id="ARBA00023137"/>
    </source>
</evidence>
<evidence type="ECO:0000256" key="7">
    <source>
        <dbReference type="ARBA" id="ARBA00022777"/>
    </source>
</evidence>